<evidence type="ECO:0000256" key="2">
    <source>
        <dbReference type="ARBA" id="ARBA00022598"/>
    </source>
</evidence>
<gene>
    <name evidence="5" type="ORF">UFOPK3610_01059</name>
</gene>
<dbReference type="Pfam" id="PF13193">
    <property type="entry name" value="AMP-binding_C"/>
    <property type="match status" value="1"/>
</dbReference>
<feature type="domain" description="AMP-binding enzyme C-terminal" evidence="4">
    <location>
        <begin position="439"/>
        <end position="515"/>
    </location>
</feature>
<comment type="similarity">
    <text evidence="1">Belongs to the ATP-dependent AMP-binding enzyme family.</text>
</comment>
<dbReference type="InterPro" id="IPR045851">
    <property type="entry name" value="AMP-bd_C_sf"/>
</dbReference>
<evidence type="ECO:0000256" key="1">
    <source>
        <dbReference type="ARBA" id="ARBA00006432"/>
    </source>
</evidence>
<dbReference type="Gene3D" id="3.30.300.30">
    <property type="match status" value="1"/>
</dbReference>
<keyword evidence="2" id="KW-0436">Ligase</keyword>
<evidence type="ECO:0000259" key="4">
    <source>
        <dbReference type="Pfam" id="PF13193"/>
    </source>
</evidence>
<feature type="domain" description="AMP-dependent synthetase/ligase" evidence="3">
    <location>
        <begin position="21"/>
        <end position="389"/>
    </location>
</feature>
<dbReference type="PANTHER" id="PTHR43201:SF5">
    <property type="entry name" value="MEDIUM-CHAIN ACYL-COA LIGASE ACSF2, MITOCHONDRIAL"/>
    <property type="match status" value="1"/>
</dbReference>
<accession>A0A6J7H269</accession>
<reference evidence="5" key="1">
    <citation type="submission" date="2020-05" db="EMBL/GenBank/DDBJ databases">
        <authorList>
            <person name="Chiriac C."/>
            <person name="Salcher M."/>
            <person name="Ghai R."/>
            <person name="Kavagutti S V."/>
        </authorList>
    </citation>
    <scope>NUCLEOTIDE SEQUENCE</scope>
</reference>
<dbReference type="InterPro" id="IPR025110">
    <property type="entry name" value="AMP-bd_C"/>
</dbReference>
<dbReference type="InterPro" id="IPR000873">
    <property type="entry name" value="AMP-dep_synth/lig_dom"/>
</dbReference>
<dbReference type="AlphaFoldDB" id="A0A6J7H269"/>
<dbReference type="GO" id="GO:0031956">
    <property type="term" value="F:medium-chain fatty acid-CoA ligase activity"/>
    <property type="evidence" value="ECO:0007669"/>
    <property type="project" value="TreeGrafter"/>
</dbReference>
<protein>
    <submittedName>
        <fullName evidence="5">Unannotated protein</fullName>
    </submittedName>
</protein>
<dbReference type="PANTHER" id="PTHR43201">
    <property type="entry name" value="ACYL-COA SYNTHETASE"/>
    <property type="match status" value="1"/>
</dbReference>
<dbReference type="InterPro" id="IPR042099">
    <property type="entry name" value="ANL_N_sf"/>
</dbReference>
<name>A0A6J7H269_9ZZZZ</name>
<dbReference type="InterPro" id="IPR020845">
    <property type="entry name" value="AMP-binding_CS"/>
</dbReference>
<dbReference type="EMBL" id="CAFBMR010000038">
    <property type="protein sequence ID" value="CAB4914971.1"/>
    <property type="molecule type" value="Genomic_DNA"/>
</dbReference>
<organism evidence="5">
    <name type="scientific">freshwater metagenome</name>
    <dbReference type="NCBI Taxonomy" id="449393"/>
    <lineage>
        <taxon>unclassified sequences</taxon>
        <taxon>metagenomes</taxon>
        <taxon>ecological metagenomes</taxon>
    </lineage>
</organism>
<evidence type="ECO:0000259" key="3">
    <source>
        <dbReference type="Pfam" id="PF00501"/>
    </source>
</evidence>
<dbReference type="Gene3D" id="3.40.50.12780">
    <property type="entry name" value="N-terminal domain of ligase-like"/>
    <property type="match status" value="1"/>
</dbReference>
<dbReference type="Pfam" id="PF00501">
    <property type="entry name" value="AMP-binding"/>
    <property type="match status" value="1"/>
</dbReference>
<dbReference type="GO" id="GO:0006631">
    <property type="term" value="P:fatty acid metabolic process"/>
    <property type="evidence" value="ECO:0007669"/>
    <property type="project" value="TreeGrafter"/>
</dbReference>
<dbReference type="SUPFAM" id="SSF56801">
    <property type="entry name" value="Acetyl-CoA synthetase-like"/>
    <property type="match status" value="1"/>
</dbReference>
<proteinExistence type="inferred from homology"/>
<sequence>MDEFTLHRNLIQRVNIGDSLTRAAARYPRKEAIVDGDRRMTYREFDDAVNRIAHALIARGYVRHDALAILSGNSLEFLQVYYACAKIGVVAVPLSLVWREKETSYVLQHSRAKGIVVEAQLLNGLDGVLPQCPELVDVFIAPGTASGDDLATAESRGVTLRDLAEGQSSSAVEVYVEDRDPLSYMYTSGTTSAPKGVVSSHLALYMGSLTAAIEMQFTTNDRMCTMMPLFHIAQLNAFSTPNVMVGATLVLKRGFDAPGLLELIEKERITFVFGLPAMYREMIDHADIKTRDMSSLRRCGYAMAPLPKADFLRAMDAFGCEFSLGFGQTEMVPMTTLFHPEQQLSHHGSVGTQIVNVQLEIMDDSGNILPWGQSGEIVYRGPHALEEYLRNDEATREAMTHGWFHSGDLGHFDEGGVLWFEDRKKDVIKTGGENVASLEVEKALLEAEPRIQSVAVIGLPHAKWIEAVTALVIPHIGQTLTPEEVDVAAQSALPKFKCPKSVVIMSEFPRTATGKIQKNILREMFADHYEGA</sequence>
<evidence type="ECO:0000313" key="5">
    <source>
        <dbReference type="EMBL" id="CAB4914971.1"/>
    </source>
</evidence>
<dbReference type="PROSITE" id="PS00455">
    <property type="entry name" value="AMP_BINDING"/>
    <property type="match status" value="1"/>
</dbReference>